<dbReference type="KEGG" id="eiv:EIN_154460"/>
<evidence type="ECO:0000313" key="4">
    <source>
        <dbReference type="EMBL" id="ELP91379.1"/>
    </source>
</evidence>
<dbReference type="OMA" id="CFPYLRY"/>
<dbReference type="PROSITE" id="PS51688">
    <property type="entry name" value="ICA"/>
    <property type="match status" value="1"/>
</dbReference>
<dbReference type="Pfam" id="PF13884">
    <property type="entry name" value="Peptidase_S74"/>
    <property type="match status" value="1"/>
</dbReference>
<sequence length="585" mass="67252">MEESTTSDKRIRFKEYKCVFPGCSEGLKTKYNCISHVWNIHLRNINNITESYKDLKESDKERARDLCLPYIFFVKDAETSRKRKPYDLSDVLTSKNENLVKRAVDNTQLQPANCMNQSCIETMGKNDFNIPQQSQNDMQTQNEIDTLDFGQIRQRQETFQNLFYPQQQQDVIQQQIVSDPNMLSSYTVSIIGPKLSDQLITHCTDFIRIYSITESVKRLHVYGEIFAENGFLQRSDRKSKTDIRPISDALETLCSLTGKSFKYANNTSKVQFGFIAQELREVLPDAVHEDSDGYLSIDPLALLPFIVESLKDLSSNLQRIQRTNGLEKVFKEVKELAERIKQFECEEKNVTEISLGPDLYVVPSAIVLSLFSVYFAVTGRFPFLWIFFVLAAICFWMSHQFSPNGSFSSVAIVLNFVLLNLLLVSVSASVLIGSVLQLYLGVYISVMLFLWGGSQLLQTSFFNFFIVSFSFCCLACWCIFMLQPTFRCSVITPMKHNELFKEYLTYITPNEVMFNLSSEVPWNCFQPRLEAVGKKIIFQQYDNVFSIRADEKSLLSLDTDSIQINLVCSSVRMKCVDYTISKQLH</sequence>
<dbReference type="InterPro" id="IPR051577">
    <property type="entry name" value="MRF-like"/>
</dbReference>
<protein>
    <recommendedName>
        <fullName evidence="3">Peptidase S74 domain-containing protein</fullName>
    </recommendedName>
</protein>
<reference evidence="4 5" key="1">
    <citation type="submission" date="2012-10" db="EMBL/GenBank/DDBJ databases">
        <authorList>
            <person name="Zafar N."/>
            <person name="Inman J."/>
            <person name="Hall N."/>
            <person name="Lorenzi H."/>
            <person name="Caler E."/>
        </authorList>
    </citation>
    <scope>NUCLEOTIDE SEQUENCE [LARGE SCALE GENOMIC DNA]</scope>
    <source>
        <strain evidence="4 5">IP1</strain>
    </source>
</reference>
<feature type="transmembrane region" description="Helical" evidence="2">
    <location>
        <begin position="460"/>
        <end position="482"/>
    </location>
</feature>
<evidence type="ECO:0000256" key="1">
    <source>
        <dbReference type="SAM" id="Coils"/>
    </source>
</evidence>
<organism evidence="4 5">
    <name type="scientific">Entamoeba invadens IP1</name>
    <dbReference type="NCBI Taxonomy" id="370355"/>
    <lineage>
        <taxon>Eukaryota</taxon>
        <taxon>Amoebozoa</taxon>
        <taxon>Evosea</taxon>
        <taxon>Archamoebae</taxon>
        <taxon>Mastigamoebida</taxon>
        <taxon>Entamoebidae</taxon>
        <taxon>Entamoeba</taxon>
    </lineage>
</organism>
<dbReference type="Proteomes" id="UP000014680">
    <property type="component" value="Unassembled WGS sequence"/>
</dbReference>
<dbReference type="InterPro" id="IPR030392">
    <property type="entry name" value="S74_ICA"/>
</dbReference>
<keyword evidence="2" id="KW-1133">Transmembrane helix</keyword>
<accession>A0A0A1U922</accession>
<feature type="coiled-coil region" evidence="1">
    <location>
        <begin position="326"/>
        <end position="353"/>
    </location>
</feature>
<feature type="transmembrane region" description="Helical" evidence="2">
    <location>
        <begin position="438"/>
        <end position="454"/>
    </location>
</feature>
<keyword evidence="2" id="KW-0472">Membrane</keyword>
<dbReference type="PANTHER" id="PTHR13029:SF21">
    <property type="entry name" value="PEPTIDASE S74 DOMAIN-CONTAINING PROTEIN"/>
    <property type="match status" value="1"/>
</dbReference>
<evidence type="ECO:0000313" key="5">
    <source>
        <dbReference type="Proteomes" id="UP000014680"/>
    </source>
</evidence>
<gene>
    <name evidence="4" type="ORF">EIN_154460</name>
</gene>
<evidence type="ECO:0000256" key="2">
    <source>
        <dbReference type="SAM" id="Phobius"/>
    </source>
</evidence>
<dbReference type="PANTHER" id="PTHR13029">
    <property type="match status" value="1"/>
</dbReference>
<dbReference type="GeneID" id="14890388"/>
<dbReference type="AlphaFoldDB" id="A0A0A1U922"/>
<dbReference type="OrthoDB" id="27041at2759"/>
<name>A0A0A1U922_ENTIV</name>
<feature type="transmembrane region" description="Helical" evidence="2">
    <location>
        <begin position="407"/>
        <end position="431"/>
    </location>
</feature>
<feature type="transmembrane region" description="Helical" evidence="2">
    <location>
        <begin position="384"/>
        <end position="401"/>
    </location>
</feature>
<keyword evidence="2" id="KW-0812">Transmembrane</keyword>
<feature type="domain" description="Peptidase S74" evidence="3">
    <location>
        <begin position="235"/>
        <end position="324"/>
    </location>
</feature>
<dbReference type="RefSeq" id="XP_004258150.1">
    <property type="nucleotide sequence ID" value="XM_004258102.1"/>
</dbReference>
<keyword evidence="5" id="KW-1185">Reference proteome</keyword>
<evidence type="ECO:0000259" key="3">
    <source>
        <dbReference type="PROSITE" id="PS51688"/>
    </source>
</evidence>
<proteinExistence type="predicted"/>
<dbReference type="InterPro" id="IPR036388">
    <property type="entry name" value="WH-like_DNA-bd_sf"/>
</dbReference>
<dbReference type="EMBL" id="KB206474">
    <property type="protein sequence ID" value="ELP91379.1"/>
    <property type="molecule type" value="Genomic_DNA"/>
</dbReference>
<dbReference type="Gene3D" id="1.10.10.10">
    <property type="entry name" value="Winged helix-like DNA-binding domain superfamily/Winged helix DNA-binding domain"/>
    <property type="match status" value="1"/>
</dbReference>
<dbReference type="VEuPathDB" id="AmoebaDB:EIN_154460"/>
<keyword evidence="1" id="KW-0175">Coiled coil</keyword>